<dbReference type="Proteomes" id="UP000244962">
    <property type="component" value="Unassembled WGS sequence"/>
</dbReference>
<feature type="domain" description="DUF559" evidence="1">
    <location>
        <begin position="190"/>
        <end position="271"/>
    </location>
</feature>
<gene>
    <name evidence="2" type="ORF">DF223_05765</name>
</gene>
<organism evidence="2 3">
    <name type="scientific">Mycetocola zhujimingii</name>
    <dbReference type="NCBI Taxonomy" id="2079792"/>
    <lineage>
        <taxon>Bacteria</taxon>
        <taxon>Bacillati</taxon>
        <taxon>Actinomycetota</taxon>
        <taxon>Actinomycetes</taxon>
        <taxon>Micrococcales</taxon>
        <taxon>Microbacteriaceae</taxon>
        <taxon>Mycetocola</taxon>
    </lineage>
</organism>
<dbReference type="InterPro" id="IPR011335">
    <property type="entry name" value="Restrct_endonuc-II-like"/>
</dbReference>
<dbReference type="EMBL" id="QEFB01000004">
    <property type="protein sequence ID" value="PWC07548.1"/>
    <property type="molecule type" value="Genomic_DNA"/>
</dbReference>
<dbReference type="GO" id="GO:0004386">
    <property type="term" value="F:helicase activity"/>
    <property type="evidence" value="ECO:0007669"/>
    <property type="project" value="UniProtKB-KW"/>
</dbReference>
<keyword evidence="2" id="KW-0347">Helicase</keyword>
<dbReference type="SUPFAM" id="SSF52980">
    <property type="entry name" value="Restriction endonuclease-like"/>
    <property type="match status" value="1"/>
</dbReference>
<dbReference type="InterPro" id="IPR007569">
    <property type="entry name" value="DUF559"/>
</dbReference>
<reference evidence="3" key="1">
    <citation type="submission" date="2018-04" db="EMBL/GenBank/DDBJ databases">
        <authorList>
            <person name="Liu S."/>
            <person name="Wang Z."/>
            <person name="Li J."/>
        </authorList>
    </citation>
    <scope>NUCLEOTIDE SEQUENCE [LARGE SCALE GENOMIC DNA]</scope>
    <source>
        <strain evidence="3">622</strain>
    </source>
</reference>
<proteinExistence type="predicted"/>
<evidence type="ECO:0000313" key="3">
    <source>
        <dbReference type="Proteomes" id="UP000244962"/>
    </source>
</evidence>
<keyword evidence="3" id="KW-1185">Reference proteome</keyword>
<keyword evidence="2" id="KW-0067">ATP-binding</keyword>
<dbReference type="Pfam" id="PF04480">
    <property type="entry name" value="DUF559"/>
    <property type="match status" value="1"/>
</dbReference>
<keyword evidence="2" id="KW-0378">Hydrolase</keyword>
<dbReference type="AlphaFoldDB" id="A0A2U1TF71"/>
<keyword evidence="2" id="KW-0547">Nucleotide-binding</keyword>
<protein>
    <submittedName>
        <fullName evidence="2">DNA/RNA helicase</fullName>
    </submittedName>
</protein>
<accession>A0A2U1TF71</accession>
<evidence type="ECO:0000313" key="2">
    <source>
        <dbReference type="EMBL" id="PWC07548.1"/>
    </source>
</evidence>
<dbReference type="Gene3D" id="3.40.960.10">
    <property type="entry name" value="VSR Endonuclease"/>
    <property type="match status" value="1"/>
</dbReference>
<dbReference type="RefSeq" id="WP_108962507.1">
    <property type="nucleotide sequence ID" value="NZ_QEFB01000004.1"/>
</dbReference>
<comment type="caution">
    <text evidence="2">The sequence shown here is derived from an EMBL/GenBank/DDBJ whole genome shotgun (WGS) entry which is preliminary data.</text>
</comment>
<evidence type="ECO:0000259" key="1">
    <source>
        <dbReference type="Pfam" id="PF04480"/>
    </source>
</evidence>
<sequence length="278" mass="31156">MDVERWLTQHQRIAHTADLLNQGATGYSIRRAVANGSVRRVRRDWIATADCDPALVLAAEFGGRLTCLTAARRIGLWTLDDDDRLHIVVPPNAGRLGTHRGVRVHWGIARVPIGRYDLVDPIENVLLHVAECQGFESAVTVFDSALRKHVISVQQLALLPSRSRQFIRARDAATELSDSGIESLPRLRLRRHGIVMRQQVVIDGHPVDGLIGDKLVIQIDGYGPHSDAKQRRRDLAQDARLRIMGYTVLRFDYHQILGQWEFVESTILSAMAQGLHVA</sequence>
<name>A0A2U1TF71_9MICO</name>